<evidence type="ECO:0000259" key="1">
    <source>
        <dbReference type="Pfam" id="PF13966"/>
    </source>
</evidence>
<sequence length="247" mass="28383">MFLDFRCSQISYSFNSFSKIRNTILQLFGTRDPNLLQTHTATSTLLKDVLATKALFSRVESNNDLQPILDWRWTADNIFTVASAYKIMSWSGIVSSYHKQLWKMKAPPKVIFFFWLLLRDKLLTQQNLAKRGWPSISACKMCQLQAEETANHLFVSCTFAKEILTRVSSHFDFTPAAAAMDVQSVWLSTGLNLTVQQRALWTSLWAATCWLIWKNRCSSIFSGRQLPIARIVFDIVSTTMYWQSLLA</sequence>
<protein>
    <submittedName>
        <fullName evidence="2">RNA-directed DNA polymerase (Reverse transcriptase)-related family protein</fullName>
    </submittedName>
</protein>
<evidence type="ECO:0000313" key="3">
    <source>
        <dbReference type="Proteomes" id="UP001140206"/>
    </source>
</evidence>
<dbReference type="Pfam" id="PF13966">
    <property type="entry name" value="zf-RVT"/>
    <property type="match status" value="1"/>
</dbReference>
<dbReference type="EMBL" id="JAMFTS010000003">
    <property type="protein sequence ID" value="KAJ4780816.1"/>
    <property type="molecule type" value="Genomic_DNA"/>
</dbReference>
<evidence type="ECO:0000313" key="2">
    <source>
        <dbReference type="EMBL" id="KAJ4780816.1"/>
    </source>
</evidence>
<name>A0AAV8EMN7_9POAL</name>
<dbReference type="AlphaFoldDB" id="A0AAV8EMN7"/>
<dbReference type="Proteomes" id="UP001140206">
    <property type="component" value="Chromosome 3"/>
</dbReference>
<keyword evidence="2" id="KW-0695">RNA-directed DNA polymerase</keyword>
<comment type="caution">
    <text evidence="2">The sequence shown here is derived from an EMBL/GenBank/DDBJ whole genome shotgun (WGS) entry which is preliminary data.</text>
</comment>
<feature type="domain" description="Reverse transcriptase zinc-binding" evidence="1">
    <location>
        <begin position="79"/>
        <end position="163"/>
    </location>
</feature>
<accession>A0AAV8EMN7</accession>
<keyword evidence="2" id="KW-0548">Nucleotidyltransferase</keyword>
<proteinExistence type="predicted"/>
<dbReference type="InterPro" id="IPR026960">
    <property type="entry name" value="RVT-Znf"/>
</dbReference>
<dbReference type="GO" id="GO:0003964">
    <property type="term" value="F:RNA-directed DNA polymerase activity"/>
    <property type="evidence" value="ECO:0007669"/>
    <property type="project" value="UniProtKB-KW"/>
</dbReference>
<organism evidence="2 3">
    <name type="scientific">Rhynchospora pubera</name>
    <dbReference type="NCBI Taxonomy" id="906938"/>
    <lineage>
        <taxon>Eukaryota</taxon>
        <taxon>Viridiplantae</taxon>
        <taxon>Streptophyta</taxon>
        <taxon>Embryophyta</taxon>
        <taxon>Tracheophyta</taxon>
        <taxon>Spermatophyta</taxon>
        <taxon>Magnoliopsida</taxon>
        <taxon>Liliopsida</taxon>
        <taxon>Poales</taxon>
        <taxon>Cyperaceae</taxon>
        <taxon>Cyperoideae</taxon>
        <taxon>Rhynchosporeae</taxon>
        <taxon>Rhynchospora</taxon>
    </lineage>
</organism>
<reference evidence="2" key="1">
    <citation type="submission" date="2022-08" db="EMBL/GenBank/DDBJ databases">
        <authorList>
            <person name="Marques A."/>
        </authorList>
    </citation>
    <scope>NUCLEOTIDE SEQUENCE</scope>
    <source>
        <strain evidence="2">RhyPub2mFocal</strain>
        <tissue evidence="2">Leaves</tissue>
    </source>
</reference>
<gene>
    <name evidence="2" type="ORF">LUZ62_065073</name>
</gene>
<keyword evidence="3" id="KW-1185">Reference proteome</keyword>
<keyword evidence="2" id="KW-0808">Transferase</keyword>